<dbReference type="InterPro" id="IPR052734">
    <property type="entry name" value="Nod_factor_acetyltransferase"/>
</dbReference>
<proteinExistence type="predicted"/>
<sequence>MPSTTPVTPPASATPPTRRRDPWFDNAKMALVTLVVVGHSWTLLPHNAVNDQLYDFLYAWHVPAFVFVTGYLSRSFTYTRARMWQLFCTVVVPYVLFETALSLFRIYVGGEQLADVFADPHWPMWYLSALFFWRLLTPPFKALPHGLVVAVAVSLLAGMYAGDTLDMARVLGLLPFFVMGLKATPERLELLRTPRARRAAVAVLAVIFVLSFWIDSWASTEWLYYRSQYGDLETSDLHAMLIRAGLLVTGTLGAWAFLALVPRVHGWFTRMGAWTLVVYLFHGFVVKSALYLGYGDWAAGHAAVSLVLTTVLAVLVALGLAWAPVATRLTHVVDPLGYAQHHLREAVALTVVTADAEEHADVLVEALEEGIADGEQTSPPVTPPYGTPVQVDPPADGTTR</sequence>
<dbReference type="AlphaFoldDB" id="A0A7X0VBQ4"/>
<keyword evidence="5" id="KW-1185">Reference proteome</keyword>
<reference evidence="4 5" key="1">
    <citation type="submission" date="2020-08" db="EMBL/GenBank/DDBJ databases">
        <authorList>
            <person name="Seo M.-J."/>
        </authorList>
    </citation>
    <scope>NUCLEOTIDE SEQUENCE [LARGE SCALE GENOMIC DNA]</scope>
    <source>
        <strain evidence="4 5">KIGAM211</strain>
    </source>
</reference>
<organism evidence="4 5">
    <name type="scientific">Nocardioides luti</name>
    <dbReference type="NCBI Taxonomy" id="2761101"/>
    <lineage>
        <taxon>Bacteria</taxon>
        <taxon>Bacillati</taxon>
        <taxon>Actinomycetota</taxon>
        <taxon>Actinomycetes</taxon>
        <taxon>Propionibacteriales</taxon>
        <taxon>Nocardioidaceae</taxon>
        <taxon>Nocardioides</taxon>
    </lineage>
</organism>
<evidence type="ECO:0000256" key="2">
    <source>
        <dbReference type="SAM" id="Phobius"/>
    </source>
</evidence>
<gene>
    <name evidence="4" type="ORF">H5V45_16910</name>
</gene>
<dbReference type="PANTHER" id="PTHR37312">
    <property type="entry name" value="MEMBRANE-BOUND ACYLTRANSFERASE YKRP-RELATED"/>
    <property type="match status" value="1"/>
</dbReference>
<dbReference type="GO" id="GO:0016747">
    <property type="term" value="F:acyltransferase activity, transferring groups other than amino-acyl groups"/>
    <property type="evidence" value="ECO:0007669"/>
    <property type="project" value="InterPro"/>
</dbReference>
<keyword evidence="4" id="KW-0808">Transferase</keyword>
<feature type="domain" description="Acyltransferase 3" evidence="3">
    <location>
        <begin position="22"/>
        <end position="321"/>
    </location>
</feature>
<keyword evidence="4" id="KW-0012">Acyltransferase</keyword>
<evidence type="ECO:0000313" key="4">
    <source>
        <dbReference type="EMBL" id="MBB6629009.1"/>
    </source>
</evidence>
<dbReference type="PANTHER" id="PTHR37312:SF1">
    <property type="entry name" value="MEMBRANE-BOUND ACYLTRANSFERASE YKRP-RELATED"/>
    <property type="match status" value="1"/>
</dbReference>
<dbReference type="Pfam" id="PF01757">
    <property type="entry name" value="Acyl_transf_3"/>
    <property type="match status" value="1"/>
</dbReference>
<keyword evidence="2" id="KW-1133">Transmembrane helix</keyword>
<dbReference type="Proteomes" id="UP000523955">
    <property type="component" value="Unassembled WGS sequence"/>
</dbReference>
<feature type="transmembrane region" description="Helical" evidence="2">
    <location>
        <begin position="143"/>
        <end position="161"/>
    </location>
</feature>
<accession>A0A7X0VBQ4</accession>
<protein>
    <submittedName>
        <fullName evidence="4">Acyltransferase family protein</fullName>
    </submittedName>
</protein>
<feature type="transmembrane region" description="Helical" evidence="2">
    <location>
        <begin position="240"/>
        <end position="261"/>
    </location>
</feature>
<dbReference type="EMBL" id="JACKXE010000001">
    <property type="protein sequence ID" value="MBB6629009.1"/>
    <property type="molecule type" value="Genomic_DNA"/>
</dbReference>
<feature type="transmembrane region" description="Helical" evidence="2">
    <location>
        <begin position="300"/>
        <end position="323"/>
    </location>
</feature>
<feature type="transmembrane region" description="Helical" evidence="2">
    <location>
        <begin position="84"/>
        <end position="108"/>
    </location>
</feature>
<keyword evidence="2" id="KW-0812">Transmembrane</keyword>
<dbReference type="RefSeq" id="WP_185254007.1">
    <property type="nucleotide sequence ID" value="NZ_JACKXE010000001.1"/>
</dbReference>
<feature type="region of interest" description="Disordered" evidence="1">
    <location>
        <begin position="372"/>
        <end position="400"/>
    </location>
</feature>
<feature type="transmembrane region" description="Helical" evidence="2">
    <location>
        <begin position="56"/>
        <end position="72"/>
    </location>
</feature>
<feature type="transmembrane region" description="Helical" evidence="2">
    <location>
        <begin position="273"/>
        <end position="294"/>
    </location>
</feature>
<evidence type="ECO:0000259" key="3">
    <source>
        <dbReference type="Pfam" id="PF01757"/>
    </source>
</evidence>
<dbReference type="InterPro" id="IPR002656">
    <property type="entry name" value="Acyl_transf_3_dom"/>
</dbReference>
<feature type="transmembrane region" description="Helical" evidence="2">
    <location>
        <begin position="196"/>
        <end position="214"/>
    </location>
</feature>
<evidence type="ECO:0000313" key="5">
    <source>
        <dbReference type="Proteomes" id="UP000523955"/>
    </source>
</evidence>
<comment type="caution">
    <text evidence="4">The sequence shown here is derived from an EMBL/GenBank/DDBJ whole genome shotgun (WGS) entry which is preliminary data.</text>
</comment>
<evidence type="ECO:0000256" key="1">
    <source>
        <dbReference type="SAM" id="MobiDB-lite"/>
    </source>
</evidence>
<feature type="region of interest" description="Disordered" evidence="1">
    <location>
        <begin position="1"/>
        <end position="20"/>
    </location>
</feature>
<keyword evidence="2" id="KW-0472">Membrane</keyword>
<name>A0A7X0VBQ4_9ACTN</name>